<feature type="signal peptide" evidence="2">
    <location>
        <begin position="1"/>
        <end position="20"/>
    </location>
</feature>
<keyword evidence="1" id="KW-1133">Transmembrane helix</keyword>
<accession>A0ABU0AIH3</accession>
<comment type="caution">
    <text evidence="3">The sequence shown here is derived from an EMBL/GenBank/DDBJ whole genome shotgun (WGS) entry which is preliminary data.</text>
</comment>
<evidence type="ECO:0000256" key="2">
    <source>
        <dbReference type="SAM" id="SignalP"/>
    </source>
</evidence>
<dbReference type="RefSeq" id="WP_307475975.1">
    <property type="nucleotide sequence ID" value="NZ_JAUSUB010000012.1"/>
</dbReference>
<keyword evidence="1" id="KW-0812">Transmembrane</keyword>
<feature type="chain" id="PRO_5047021492" evidence="2">
    <location>
        <begin position="21"/>
        <end position="261"/>
    </location>
</feature>
<name>A0ABU0AIH3_9BACI</name>
<gene>
    <name evidence="3" type="ORF">J2S17_002950</name>
</gene>
<organism evidence="3 4">
    <name type="scientific">Cytobacillus purgationiresistens</name>
    <dbReference type="NCBI Taxonomy" id="863449"/>
    <lineage>
        <taxon>Bacteria</taxon>
        <taxon>Bacillati</taxon>
        <taxon>Bacillota</taxon>
        <taxon>Bacilli</taxon>
        <taxon>Bacillales</taxon>
        <taxon>Bacillaceae</taxon>
        <taxon>Cytobacillus</taxon>
    </lineage>
</organism>
<proteinExistence type="predicted"/>
<dbReference type="Pfam" id="PF09577">
    <property type="entry name" value="Spore_YpjB"/>
    <property type="match status" value="1"/>
</dbReference>
<evidence type="ECO:0000313" key="4">
    <source>
        <dbReference type="Proteomes" id="UP001238088"/>
    </source>
</evidence>
<protein>
    <submittedName>
        <fullName evidence="3">Sporulation protein YpjB</fullName>
    </submittedName>
</protein>
<keyword evidence="2" id="KW-0732">Signal</keyword>
<dbReference type="Proteomes" id="UP001238088">
    <property type="component" value="Unassembled WGS sequence"/>
</dbReference>
<evidence type="ECO:0000313" key="3">
    <source>
        <dbReference type="EMBL" id="MDQ0271063.1"/>
    </source>
</evidence>
<reference evidence="3 4" key="1">
    <citation type="submission" date="2023-07" db="EMBL/GenBank/DDBJ databases">
        <title>Genomic Encyclopedia of Type Strains, Phase IV (KMG-IV): sequencing the most valuable type-strain genomes for metagenomic binning, comparative biology and taxonomic classification.</title>
        <authorList>
            <person name="Goeker M."/>
        </authorList>
    </citation>
    <scope>NUCLEOTIDE SEQUENCE [LARGE SCALE GENOMIC DNA]</scope>
    <source>
        <strain evidence="3 4">DSM 23494</strain>
    </source>
</reference>
<feature type="transmembrane region" description="Helical" evidence="1">
    <location>
        <begin position="226"/>
        <end position="246"/>
    </location>
</feature>
<keyword evidence="4" id="KW-1185">Reference proteome</keyword>
<evidence type="ECO:0000256" key="1">
    <source>
        <dbReference type="SAM" id="Phobius"/>
    </source>
</evidence>
<dbReference type="EMBL" id="JAUSUB010000012">
    <property type="protein sequence ID" value="MDQ0271063.1"/>
    <property type="molecule type" value="Genomic_DNA"/>
</dbReference>
<dbReference type="NCBIfam" id="TIGR02878">
    <property type="entry name" value="spore_ypjB"/>
    <property type="match status" value="1"/>
</dbReference>
<sequence length="261" mass="29886">MKVRLLVILLVLACVFPYMANADKNNSSLEKLDQISDEALQMVKLHRYEDAKKLLQYFSDQFVVVTGTNNLLTMDELRVLTASHNEAVQAAASVSMNHDERLNSVIKFRLVMDTLSSSYQPMWTEMKAPVMSVLGNVKESVQAGDRENFHANLNSFLALYDIIYPSLKIDVEPDRMQQLDARVTFIDKYRSQVLEKVESQEELESLDSDLQMIFDEVSEDEADPSLWWVIISTGSIIILTLSYVGWRKYKGDKKKEKKSES</sequence>
<keyword evidence="1" id="KW-0472">Membrane</keyword>
<dbReference type="InterPro" id="IPR014231">
    <property type="entry name" value="Spore_YpjB"/>
</dbReference>